<organism evidence="2 3">
    <name type="scientific">Phialemonium thermophilum</name>
    <dbReference type="NCBI Taxonomy" id="223376"/>
    <lineage>
        <taxon>Eukaryota</taxon>
        <taxon>Fungi</taxon>
        <taxon>Dikarya</taxon>
        <taxon>Ascomycota</taxon>
        <taxon>Pezizomycotina</taxon>
        <taxon>Sordariomycetes</taxon>
        <taxon>Sordariomycetidae</taxon>
        <taxon>Cephalothecales</taxon>
        <taxon>Cephalothecaceae</taxon>
        <taxon>Phialemonium</taxon>
    </lineage>
</organism>
<name>A0ABR3VS22_9PEZI</name>
<evidence type="ECO:0000313" key="3">
    <source>
        <dbReference type="Proteomes" id="UP001586593"/>
    </source>
</evidence>
<dbReference type="Proteomes" id="UP001586593">
    <property type="component" value="Unassembled WGS sequence"/>
</dbReference>
<comment type="caution">
    <text evidence="2">The sequence shown here is derived from an EMBL/GenBank/DDBJ whole genome shotgun (WGS) entry which is preliminary data.</text>
</comment>
<keyword evidence="3" id="KW-1185">Reference proteome</keyword>
<evidence type="ECO:0000256" key="1">
    <source>
        <dbReference type="SAM" id="MobiDB-lite"/>
    </source>
</evidence>
<sequence>MNRDLGTWDFSHMGDVLLSGLSVARASLDLWLSSLWLSNLWLSNLWLCGSAPWLGRSGSVTYRPGKHFRAAAQSAQAVAANGPPSRRKCRAAPQLPVRSIRSARGGPVGIDPAHPRTQGISPADMAASIARRWPSASGP</sequence>
<feature type="region of interest" description="Disordered" evidence="1">
    <location>
        <begin position="101"/>
        <end position="120"/>
    </location>
</feature>
<protein>
    <submittedName>
        <fullName evidence="2">Uncharacterized protein</fullName>
    </submittedName>
</protein>
<reference evidence="2 3" key="1">
    <citation type="journal article" date="2024" name="Commun. Biol.">
        <title>Comparative genomic analysis of thermophilic fungi reveals convergent evolutionary adaptations and gene losses.</title>
        <authorList>
            <person name="Steindorff A.S."/>
            <person name="Aguilar-Pontes M.V."/>
            <person name="Robinson A.J."/>
            <person name="Andreopoulos B."/>
            <person name="LaButti K."/>
            <person name="Kuo A."/>
            <person name="Mondo S."/>
            <person name="Riley R."/>
            <person name="Otillar R."/>
            <person name="Haridas S."/>
            <person name="Lipzen A."/>
            <person name="Grimwood J."/>
            <person name="Schmutz J."/>
            <person name="Clum A."/>
            <person name="Reid I.D."/>
            <person name="Moisan M.C."/>
            <person name="Butler G."/>
            <person name="Nguyen T.T.M."/>
            <person name="Dewar K."/>
            <person name="Conant G."/>
            <person name="Drula E."/>
            <person name="Henrissat B."/>
            <person name="Hansel C."/>
            <person name="Singer S."/>
            <person name="Hutchinson M.I."/>
            <person name="de Vries R.P."/>
            <person name="Natvig D.O."/>
            <person name="Powell A.J."/>
            <person name="Tsang A."/>
            <person name="Grigoriev I.V."/>
        </authorList>
    </citation>
    <scope>NUCLEOTIDE SEQUENCE [LARGE SCALE GENOMIC DNA]</scope>
    <source>
        <strain evidence="2 3">ATCC 24622</strain>
    </source>
</reference>
<evidence type="ECO:0000313" key="2">
    <source>
        <dbReference type="EMBL" id="KAL1844455.1"/>
    </source>
</evidence>
<dbReference type="EMBL" id="JAZHXJ010001704">
    <property type="protein sequence ID" value="KAL1844455.1"/>
    <property type="molecule type" value="Genomic_DNA"/>
</dbReference>
<proteinExistence type="predicted"/>
<gene>
    <name evidence="2" type="ORF">VTK73DRAFT_2524</name>
</gene>
<accession>A0ABR3VS22</accession>